<evidence type="ECO:0000256" key="5">
    <source>
        <dbReference type="SAM" id="SignalP"/>
    </source>
</evidence>
<organism evidence="6">
    <name type="scientific">Anthurium amnicola</name>
    <dbReference type="NCBI Taxonomy" id="1678845"/>
    <lineage>
        <taxon>Eukaryota</taxon>
        <taxon>Viridiplantae</taxon>
        <taxon>Streptophyta</taxon>
        <taxon>Embryophyta</taxon>
        <taxon>Tracheophyta</taxon>
        <taxon>Spermatophyta</taxon>
        <taxon>Magnoliopsida</taxon>
        <taxon>Liliopsida</taxon>
        <taxon>Araceae</taxon>
        <taxon>Pothoideae</taxon>
        <taxon>Potheae</taxon>
        <taxon>Anthurium</taxon>
    </lineage>
</organism>
<name>A0A1D1Z099_9ARAE</name>
<dbReference type="Gene3D" id="2.40.480.10">
    <property type="entry name" value="Allene oxide cyclase-like"/>
    <property type="match status" value="1"/>
</dbReference>
<dbReference type="GO" id="GO:0009699">
    <property type="term" value="P:phenylpropanoid biosynthetic process"/>
    <property type="evidence" value="ECO:0007669"/>
    <property type="project" value="UniProtKB-ARBA"/>
</dbReference>
<sequence>GEVTRRSATAVHNMASSAVATPALLLVLLLCVSSSTAPAAGANDEKSSGFVREEAAPVKLREKMSHLHFYFHDVVGGRNASAVPVVRPARPPPSQFGMVRMMDDLLTAGQEATSRAVGRAQGLYAFASEGELGFLMVMNLAFTEGKYNGSVLSVMGRNPPLHPVREMPVVGGSGLFRFARGYALANTVWLDSTTGDAIVEYNVYVIHY</sequence>
<comment type="subunit">
    <text evidence="2 4">Homodimer.</text>
</comment>
<reference evidence="6" key="1">
    <citation type="submission" date="2015-07" db="EMBL/GenBank/DDBJ databases">
        <title>Transcriptome Assembly of Anthurium amnicola.</title>
        <authorList>
            <person name="Suzuki J."/>
        </authorList>
    </citation>
    <scope>NUCLEOTIDE SEQUENCE</scope>
</reference>
<proteinExistence type="inferred from homology"/>
<feature type="chain" id="PRO_5008900616" description="Dirigent protein" evidence="5">
    <location>
        <begin position="42"/>
        <end position="208"/>
    </location>
</feature>
<dbReference type="PANTHER" id="PTHR21495">
    <property type="entry name" value="NUCLEOPORIN-RELATED"/>
    <property type="match status" value="1"/>
</dbReference>
<dbReference type="EMBL" id="GDJX01007632">
    <property type="protein sequence ID" value="JAT60304.1"/>
    <property type="molecule type" value="Transcribed_RNA"/>
</dbReference>
<keyword evidence="3 4" id="KW-0964">Secreted</keyword>
<comment type="subcellular location">
    <subcellularLocation>
        <location evidence="4">Secreted</location>
        <location evidence="4">Extracellular space</location>
        <location evidence="4">Apoplast</location>
    </subcellularLocation>
</comment>
<accession>A0A1D1Z099</accession>
<dbReference type="GO" id="GO:0048046">
    <property type="term" value="C:apoplast"/>
    <property type="evidence" value="ECO:0007669"/>
    <property type="project" value="UniProtKB-SubCell"/>
</dbReference>
<keyword evidence="5" id="KW-0732">Signal</keyword>
<evidence type="ECO:0000256" key="3">
    <source>
        <dbReference type="ARBA" id="ARBA00022525"/>
    </source>
</evidence>
<keyword evidence="4" id="KW-0052">Apoplast</keyword>
<dbReference type="Pfam" id="PF03018">
    <property type="entry name" value="Dirigent"/>
    <property type="match status" value="1"/>
</dbReference>
<evidence type="ECO:0000256" key="1">
    <source>
        <dbReference type="ARBA" id="ARBA00010746"/>
    </source>
</evidence>
<evidence type="ECO:0000313" key="6">
    <source>
        <dbReference type="EMBL" id="JAT60304.1"/>
    </source>
</evidence>
<feature type="signal peptide" evidence="5">
    <location>
        <begin position="1"/>
        <end position="41"/>
    </location>
</feature>
<dbReference type="InterPro" id="IPR044859">
    <property type="entry name" value="Allene_oxi_cyc_Dirigent"/>
</dbReference>
<evidence type="ECO:0000256" key="2">
    <source>
        <dbReference type="ARBA" id="ARBA00011738"/>
    </source>
</evidence>
<evidence type="ECO:0000256" key="4">
    <source>
        <dbReference type="RuleBase" id="RU363099"/>
    </source>
</evidence>
<comment type="similarity">
    <text evidence="1 4">Belongs to the plant dirigent protein family.</text>
</comment>
<gene>
    <name evidence="6" type="primary">PI206_1</name>
    <name evidence="6" type="ORF">g.27990</name>
</gene>
<dbReference type="InterPro" id="IPR004265">
    <property type="entry name" value="Dirigent"/>
</dbReference>
<comment type="function">
    <text evidence="4">Dirigent proteins impart stereoselectivity on the phenoxy radical-coupling reaction, yielding optically active lignans from two molecules of coniferyl alcohol in the biosynthesis of lignans, flavonolignans, and alkaloids and thus plays a central role in plant secondary metabolism.</text>
</comment>
<protein>
    <recommendedName>
        <fullName evidence="4">Dirigent protein</fullName>
    </recommendedName>
</protein>
<dbReference type="AlphaFoldDB" id="A0A1D1Z099"/>
<feature type="non-terminal residue" evidence="6">
    <location>
        <position position="1"/>
    </location>
</feature>